<dbReference type="Proteomes" id="UP000789390">
    <property type="component" value="Unassembled WGS sequence"/>
</dbReference>
<evidence type="ECO:0000256" key="1">
    <source>
        <dbReference type="ARBA" id="ARBA00004141"/>
    </source>
</evidence>
<keyword evidence="11" id="KW-0325">Glycoprotein</keyword>
<feature type="transmembrane region" description="Helical" evidence="17">
    <location>
        <begin position="154"/>
        <end position="175"/>
    </location>
</feature>
<keyword evidence="19" id="KW-1185">Reference proteome</keyword>
<evidence type="ECO:0000256" key="4">
    <source>
        <dbReference type="ARBA" id="ARBA00022692"/>
    </source>
</evidence>
<comment type="function">
    <text evidence="13">Unusual broad substrate spectrum amino acid:sodium cotransporter that promotes absorption of the D isomers of essential amino acids. Neutral amino acids are the preferred substrates, especially methionine and phenylalanine.</text>
</comment>
<dbReference type="GO" id="GO:0046872">
    <property type="term" value="F:metal ion binding"/>
    <property type="evidence" value="ECO:0007669"/>
    <property type="project" value="UniProtKB-KW"/>
</dbReference>
<dbReference type="PANTHER" id="PTHR11616">
    <property type="entry name" value="SODIUM/CHLORIDE DEPENDENT TRANSPORTER"/>
    <property type="match status" value="1"/>
</dbReference>
<evidence type="ECO:0000313" key="18">
    <source>
        <dbReference type="EMBL" id="CAH0108148.1"/>
    </source>
</evidence>
<keyword evidence="10 17" id="KW-0472">Membrane</keyword>
<keyword evidence="12" id="KW-0739">Sodium transport</keyword>
<accession>A0A8J2WKI9</accession>
<dbReference type="PROSITE" id="PS00610">
    <property type="entry name" value="NA_NEUROTRAN_SYMP_1"/>
    <property type="match status" value="2"/>
</dbReference>
<feature type="compositionally biased region" description="Low complexity" evidence="16">
    <location>
        <begin position="24"/>
        <end position="44"/>
    </location>
</feature>
<dbReference type="PANTHER" id="PTHR11616:SF321">
    <property type="entry name" value="SODIUM-DEPENDENT NUTRIENT AMINO ACID TRANSPORTER 1-RELATED"/>
    <property type="match status" value="1"/>
</dbReference>
<evidence type="ECO:0000256" key="11">
    <source>
        <dbReference type="ARBA" id="ARBA00023180"/>
    </source>
</evidence>
<evidence type="ECO:0000256" key="7">
    <source>
        <dbReference type="ARBA" id="ARBA00022989"/>
    </source>
</evidence>
<comment type="subcellular location">
    <subcellularLocation>
        <location evidence="1">Membrane</location>
        <topology evidence="1">Multi-pass membrane protein</topology>
    </subcellularLocation>
</comment>
<dbReference type="GO" id="GO:0089718">
    <property type="term" value="P:amino acid import across plasma membrane"/>
    <property type="evidence" value="ECO:0007669"/>
    <property type="project" value="TreeGrafter"/>
</dbReference>
<evidence type="ECO:0000256" key="14">
    <source>
        <dbReference type="PIRSR" id="PIRSR600175-1"/>
    </source>
</evidence>
<dbReference type="GO" id="GO:0005283">
    <property type="term" value="F:amino acid:sodium symporter activity"/>
    <property type="evidence" value="ECO:0007669"/>
    <property type="project" value="TreeGrafter"/>
</dbReference>
<keyword evidence="8 14" id="KW-0915">Sodium</keyword>
<evidence type="ECO:0000256" key="12">
    <source>
        <dbReference type="ARBA" id="ARBA00023201"/>
    </source>
</evidence>
<dbReference type="OrthoDB" id="6581954at2759"/>
<feature type="transmembrane region" description="Helical" evidence="17">
    <location>
        <begin position="450"/>
        <end position="469"/>
    </location>
</feature>
<dbReference type="SUPFAM" id="SSF161070">
    <property type="entry name" value="SNF-like"/>
    <property type="match status" value="2"/>
</dbReference>
<evidence type="ECO:0000256" key="9">
    <source>
        <dbReference type="ARBA" id="ARBA00023065"/>
    </source>
</evidence>
<dbReference type="GO" id="GO:0015179">
    <property type="term" value="F:L-amino acid transmembrane transporter activity"/>
    <property type="evidence" value="ECO:0007669"/>
    <property type="project" value="TreeGrafter"/>
</dbReference>
<dbReference type="CDD" id="cd10324">
    <property type="entry name" value="SLC6sbd"/>
    <property type="match status" value="2"/>
</dbReference>
<feature type="transmembrane region" description="Helical" evidence="17">
    <location>
        <begin position="315"/>
        <end position="335"/>
    </location>
</feature>
<reference evidence="18" key="1">
    <citation type="submission" date="2021-11" db="EMBL/GenBank/DDBJ databases">
        <authorList>
            <person name="Schell T."/>
        </authorList>
    </citation>
    <scope>NUCLEOTIDE SEQUENCE</scope>
    <source>
        <strain evidence="18">M5</strain>
    </source>
</reference>
<feature type="binding site" evidence="14">
    <location>
        <position position="85"/>
    </location>
    <ligand>
        <name>Na(+)</name>
        <dbReference type="ChEBI" id="CHEBI:29101"/>
        <label>1</label>
    </ligand>
</feature>
<feature type="transmembrane region" description="Helical" evidence="17">
    <location>
        <begin position="565"/>
        <end position="586"/>
    </location>
</feature>
<feature type="transmembrane region" description="Helical" evidence="17">
    <location>
        <begin position="481"/>
        <end position="505"/>
    </location>
</feature>
<feature type="transmembrane region" description="Helical" evidence="17">
    <location>
        <begin position="1194"/>
        <end position="1214"/>
    </location>
</feature>
<evidence type="ECO:0000256" key="15">
    <source>
        <dbReference type="RuleBase" id="RU003732"/>
    </source>
</evidence>
<evidence type="ECO:0000256" key="6">
    <source>
        <dbReference type="ARBA" id="ARBA00022970"/>
    </source>
</evidence>
<name>A0A8J2WKI9_9CRUS</name>
<dbReference type="InterPro" id="IPR000175">
    <property type="entry name" value="Na/ntran_symport"/>
</dbReference>
<dbReference type="GO" id="GO:0005886">
    <property type="term" value="C:plasma membrane"/>
    <property type="evidence" value="ECO:0007669"/>
    <property type="project" value="TreeGrafter"/>
</dbReference>
<feature type="transmembrane region" description="Helical" evidence="17">
    <location>
        <begin position="1041"/>
        <end position="1067"/>
    </location>
</feature>
<keyword evidence="14" id="KW-0479">Metal-binding</keyword>
<keyword evidence="7 17" id="KW-1133">Transmembrane helix</keyword>
<feature type="transmembrane region" description="Helical" evidence="17">
    <location>
        <begin position="786"/>
        <end position="808"/>
    </location>
</feature>
<feature type="transmembrane region" description="Helical" evidence="17">
    <location>
        <begin position="905"/>
        <end position="932"/>
    </location>
</feature>
<keyword evidence="4 15" id="KW-0812">Transmembrane</keyword>
<dbReference type="Pfam" id="PF00209">
    <property type="entry name" value="SNF"/>
    <property type="match status" value="2"/>
</dbReference>
<feature type="transmembrane region" description="Helical" evidence="17">
    <location>
        <begin position="1155"/>
        <end position="1174"/>
    </location>
</feature>
<evidence type="ECO:0000313" key="19">
    <source>
        <dbReference type="Proteomes" id="UP000789390"/>
    </source>
</evidence>
<feature type="transmembrane region" description="Helical" evidence="17">
    <location>
        <begin position="526"/>
        <end position="545"/>
    </location>
</feature>
<feature type="transmembrane region" description="Helical" evidence="17">
    <location>
        <begin position="412"/>
        <end position="441"/>
    </location>
</feature>
<keyword evidence="9" id="KW-0406">Ion transport</keyword>
<dbReference type="EMBL" id="CAKKLH010000281">
    <property type="protein sequence ID" value="CAH0108148.1"/>
    <property type="molecule type" value="Genomic_DNA"/>
</dbReference>
<feature type="transmembrane region" description="Helical" evidence="17">
    <location>
        <begin position="944"/>
        <end position="969"/>
    </location>
</feature>
<evidence type="ECO:0000256" key="16">
    <source>
        <dbReference type="SAM" id="MobiDB-lite"/>
    </source>
</evidence>
<evidence type="ECO:0000256" key="2">
    <source>
        <dbReference type="ARBA" id="ARBA00006459"/>
    </source>
</evidence>
<feature type="region of interest" description="Disordered" evidence="16">
    <location>
        <begin position="1"/>
        <end position="49"/>
    </location>
</feature>
<dbReference type="PROSITE" id="PS00754">
    <property type="entry name" value="NA_NEUROTRAN_SYMP_2"/>
    <property type="match status" value="2"/>
</dbReference>
<feature type="transmembrane region" description="Helical" evidence="17">
    <location>
        <begin position="1110"/>
        <end position="1134"/>
    </location>
</feature>
<dbReference type="AlphaFoldDB" id="A0A8J2WKI9"/>
<keyword evidence="5 15" id="KW-0769">Symport</keyword>
<dbReference type="PRINTS" id="PR00176">
    <property type="entry name" value="NANEUSMPORT"/>
</dbReference>
<feature type="transmembrane region" description="Helical" evidence="17">
    <location>
        <begin position="243"/>
        <end position="261"/>
    </location>
</feature>
<dbReference type="PROSITE" id="PS50267">
    <property type="entry name" value="NA_NEUROTRAN_SYMP_3"/>
    <property type="match status" value="2"/>
</dbReference>
<feature type="binding site" evidence="14">
    <location>
        <position position="424"/>
    </location>
    <ligand>
        <name>Na(+)</name>
        <dbReference type="ChEBI" id="CHEBI:29101"/>
        <label>1</label>
    </ligand>
</feature>
<feature type="transmembrane region" description="Helical" evidence="17">
    <location>
        <begin position="735"/>
        <end position="755"/>
    </location>
</feature>
<feature type="binding site" evidence="14">
    <location>
        <position position="89"/>
    </location>
    <ligand>
        <name>Na(+)</name>
        <dbReference type="ChEBI" id="CHEBI:29101"/>
        <label>1</label>
    </ligand>
</feature>
<feature type="transmembrane region" description="Helical" evidence="17">
    <location>
        <begin position="97"/>
        <end position="116"/>
    </location>
</feature>
<organism evidence="18 19">
    <name type="scientific">Daphnia galeata</name>
    <dbReference type="NCBI Taxonomy" id="27404"/>
    <lineage>
        <taxon>Eukaryota</taxon>
        <taxon>Metazoa</taxon>
        <taxon>Ecdysozoa</taxon>
        <taxon>Arthropoda</taxon>
        <taxon>Crustacea</taxon>
        <taxon>Branchiopoda</taxon>
        <taxon>Diplostraca</taxon>
        <taxon>Cladocera</taxon>
        <taxon>Anomopoda</taxon>
        <taxon>Daphniidae</taxon>
        <taxon>Daphnia</taxon>
    </lineage>
</organism>
<proteinExistence type="inferred from homology"/>
<evidence type="ECO:0000256" key="17">
    <source>
        <dbReference type="SAM" id="Phobius"/>
    </source>
</evidence>
<evidence type="ECO:0000256" key="10">
    <source>
        <dbReference type="ARBA" id="ARBA00023136"/>
    </source>
</evidence>
<feature type="transmembrane region" description="Helical" evidence="17">
    <location>
        <begin position="1079"/>
        <end position="1098"/>
    </location>
</feature>
<evidence type="ECO:0000256" key="5">
    <source>
        <dbReference type="ARBA" id="ARBA00022847"/>
    </source>
</evidence>
<gene>
    <name evidence="18" type="ORF">DGAL_LOCUS11514</name>
</gene>
<evidence type="ECO:0000256" key="8">
    <source>
        <dbReference type="ARBA" id="ARBA00023053"/>
    </source>
</evidence>
<comment type="similarity">
    <text evidence="2 15">Belongs to the sodium:neurotransmitter symporter (SNF) (TC 2.A.22) family.</text>
</comment>
<feature type="binding site" evidence="14">
    <location>
        <position position="428"/>
    </location>
    <ligand>
        <name>Na(+)</name>
        <dbReference type="ChEBI" id="CHEBI:29101"/>
        <label>1</label>
    </ligand>
</feature>
<feature type="binding site" evidence="14">
    <location>
        <position position="326"/>
    </location>
    <ligand>
        <name>Na(+)</name>
        <dbReference type="ChEBI" id="CHEBI:29101"/>
        <label>1</label>
    </ligand>
</feature>
<feature type="transmembrane region" description="Helical" evidence="17">
    <location>
        <begin position="273"/>
        <end position="295"/>
    </location>
</feature>
<comment type="caution">
    <text evidence="18">The sequence shown here is derived from an EMBL/GenBank/DDBJ whole genome shotgun (WGS) entry which is preliminary data.</text>
</comment>
<feature type="transmembrane region" description="Helical" evidence="17">
    <location>
        <begin position="356"/>
        <end position="378"/>
    </location>
</feature>
<keyword evidence="3 15" id="KW-0813">Transport</keyword>
<feature type="transmembrane region" description="Helical" evidence="17">
    <location>
        <begin position="872"/>
        <end position="893"/>
    </location>
</feature>
<evidence type="ECO:0000256" key="13">
    <source>
        <dbReference type="ARBA" id="ARBA00037785"/>
    </source>
</evidence>
<feature type="compositionally biased region" description="Polar residues" evidence="16">
    <location>
        <begin position="1"/>
        <end position="15"/>
    </location>
</feature>
<dbReference type="InterPro" id="IPR037272">
    <property type="entry name" value="SNS_sf"/>
</dbReference>
<keyword evidence="6" id="KW-0029">Amino-acid transport</keyword>
<sequence length="1272" mass="140989">MSLSTSKSAGYTNSAFEFPAGEENNSSASHSKRNSNSSASNRISTENGNGDPNVIINYVANDQPPERESWNNPVEFLLSCISMSVGLGNIWRFPYVAYANGGGAFLIPYLIVLFFIGRPLYFLEMILGQFSSAGSVKVWKVVPIAKGIGYAQALATWSVVTYYCVLMALAFFYLFSSFQAVLPWTVCKPEWTTNETYCYSSSDNNNTVNNTENNITNASKSSADKDVIKLADNFDDGLRTPEWRLSLCLLLCWILVFAILAKGVSSSGKVAYFTALFPYVVLITLLIRGVTLPGAGDGISYFVTPQWDKIKTPDVWYAAVTQCFFSLSVGFGPIINFSSYNPFRHPIYRDSTIVSLADTGTSILAGITIFSILGNLAYESGKPIEEVVKGGTGLAFISYPEAISKFDAVPQLFAVLFFLMLITLAIGSAAGLTSCVITILCDDFPSVKRWIITATVCVSSFFIGLIYVTPAGTYILDLVDYFGGGFIIYVIVIVQAIAISWVYGLNKILRDVRFMLNMGLGIYWKFTWCIFIPFALLVIFVYAMVVYKPMQTADGQDYPAGVTAAGWVIAAIAIAQIPGWGAYVVYQQKPVPQLLGLQNASDDYLNASCWRSFVKKGRFFIEKFLQSLRSSEKWGPKDPELKRSWIEYCMALKPSEPIAFLNYAFEDGSPNDNNCENKTDKDDSAVIVPQAESEDQPKRDNWDSPVEFLLSCISMSVGLGNIWRFPFVAYENGGGAFLIPYLIVLAFIGRPLYFLEMILGQFSSSGSVKLWDCVPFAKGIGYGQALATWCVVTYYCVLMALSFFYLFASFQAVLPWTECNPEWATENCYSTTANLSLFNLTNTSVSSAEEYFYIYVLKKIPNMDNGIGTPDWRLTLCLLLCWILVFAMLAKGVSSSGKVAYFTALFPYVVLITLLIRGCTLPGAGVGLLFFIKPEWKKVLTPDVWYAAVTQCFFSLSVGFGPISTFSSYNPFRHPIYRDSTIVSLADTFTSILAGITIFSILGNLAYETDQPIENVVKGGTGLAFISYPEAISKFDVVPQLFAVLFFLMLITLAIGSASGLAGCLITILCDDLPHVSRWIITAFVCIASFLIGLVYVTPGGQYILDLVDYFGGGFIIYIMVIAETVAVCWIYGLEQIVKDVRFMLGFGLGIYWKFTWCILIPIALTVIFIYAMIVYEPLVTDDGEPYPPSANAAGWVLAAIAILQIPIWGALVVRKQEGSTWIQRFKASLRPAFEWGPKNAAIKRDWLDYNKQPVRFSWIPNPKWHRSCKSH</sequence>
<protein>
    <recommendedName>
        <fullName evidence="15">Transporter</fullName>
    </recommendedName>
</protein>
<feature type="transmembrane region" description="Helical" evidence="17">
    <location>
        <begin position="981"/>
        <end position="1002"/>
    </location>
</feature>
<evidence type="ECO:0000256" key="3">
    <source>
        <dbReference type="ARBA" id="ARBA00022448"/>
    </source>
</evidence>